<accession>A0A6G7J0H5</accession>
<feature type="domain" description="Response regulatory" evidence="2">
    <location>
        <begin position="6"/>
        <end position="119"/>
    </location>
</feature>
<dbReference type="SUPFAM" id="SSF52172">
    <property type="entry name" value="CheY-like"/>
    <property type="match status" value="1"/>
</dbReference>
<dbReference type="PANTHER" id="PTHR37299:SF1">
    <property type="entry name" value="STAGE 0 SPORULATION PROTEIN A HOMOLOG"/>
    <property type="match status" value="1"/>
</dbReference>
<evidence type="ECO:0000259" key="3">
    <source>
        <dbReference type="PROSITE" id="PS50930"/>
    </source>
</evidence>
<dbReference type="Proteomes" id="UP000502928">
    <property type="component" value="Chromosome"/>
</dbReference>
<feature type="domain" description="HTH LytTR-type" evidence="3">
    <location>
        <begin position="148"/>
        <end position="255"/>
    </location>
</feature>
<dbReference type="Gene3D" id="3.40.50.2300">
    <property type="match status" value="1"/>
</dbReference>
<gene>
    <name evidence="4" type="ORF">GVT53_04685</name>
</gene>
<dbReference type="InterPro" id="IPR007492">
    <property type="entry name" value="LytTR_DNA-bd_dom"/>
</dbReference>
<dbReference type="EMBL" id="CP049616">
    <property type="protein sequence ID" value="QII43997.1"/>
    <property type="molecule type" value="Genomic_DNA"/>
</dbReference>
<feature type="modified residue" description="4-aspartylphosphate" evidence="1">
    <location>
        <position position="59"/>
    </location>
</feature>
<evidence type="ECO:0000313" key="5">
    <source>
        <dbReference type="Proteomes" id="UP000502928"/>
    </source>
</evidence>
<dbReference type="RefSeq" id="WP_166247658.1">
    <property type="nucleotide sequence ID" value="NZ_CP049616.1"/>
</dbReference>
<sequence length="255" mass="29375">MKKSIDVLILEDEKLNSDRVERLLSEIRKDVKVVGVLPSIKKSVEWFAINKDPDLVLMDVKLADGSSFDIFDQVDIGSPVVFTTAYDEYAIKAFKYKSVDYLLKPVDKEELASALLKFDSMSQKSHLGKPVIEELIAQVRPKKYRNRFLIPHRDTYKKVDVADIAFIHSFESTSYIYLFSGEKMSVPQTLESLEQELNPDIFFRVNRQYIVHMDSIESVQDHFNGKLKLIIGNNKEGGIMISRTKAPLFKAWLEY</sequence>
<dbReference type="PROSITE" id="PS50110">
    <property type="entry name" value="RESPONSE_REGULATORY"/>
    <property type="match status" value="1"/>
</dbReference>
<dbReference type="Pfam" id="PF00072">
    <property type="entry name" value="Response_reg"/>
    <property type="match status" value="1"/>
</dbReference>
<keyword evidence="1" id="KW-0597">Phosphoprotein</keyword>
<evidence type="ECO:0000313" key="4">
    <source>
        <dbReference type="EMBL" id="QII43997.1"/>
    </source>
</evidence>
<dbReference type="Pfam" id="PF04397">
    <property type="entry name" value="LytTR"/>
    <property type="match status" value="1"/>
</dbReference>
<evidence type="ECO:0000259" key="2">
    <source>
        <dbReference type="PROSITE" id="PS50110"/>
    </source>
</evidence>
<name>A0A6G7J0H5_9FLAO</name>
<dbReference type="SMART" id="SM00448">
    <property type="entry name" value="REC"/>
    <property type="match status" value="1"/>
</dbReference>
<proteinExistence type="predicted"/>
<dbReference type="KEGG" id="mut:GVT53_04685"/>
<dbReference type="Gene3D" id="2.40.50.1020">
    <property type="entry name" value="LytTr DNA-binding domain"/>
    <property type="match status" value="1"/>
</dbReference>
<dbReference type="GO" id="GO:0000156">
    <property type="term" value="F:phosphorelay response regulator activity"/>
    <property type="evidence" value="ECO:0007669"/>
    <property type="project" value="InterPro"/>
</dbReference>
<evidence type="ECO:0000256" key="1">
    <source>
        <dbReference type="PROSITE-ProRule" id="PRU00169"/>
    </source>
</evidence>
<dbReference type="SMART" id="SM00850">
    <property type="entry name" value="LytTR"/>
    <property type="match status" value="1"/>
</dbReference>
<dbReference type="InterPro" id="IPR001789">
    <property type="entry name" value="Sig_transdc_resp-reg_receiver"/>
</dbReference>
<dbReference type="GO" id="GO:0003677">
    <property type="term" value="F:DNA binding"/>
    <property type="evidence" value="ECO:0007669"/>
    <property type="project" value="InterPro"/>
</dbReference>
<dbReference type="PROSITE" id="PS50930">
    <property type="entry name" value="HTH_LYTTR"/>
    <property type="match status" value="1"/>
</dbReference>
<dbReference type="FunFam" id="3.40.50.2300:FF:000361">
    <property type="entry name" value="Two-component system response regulator"/>
    <property type="match status" value="1"/>
</dbReference>
<keyword evidence="5" id="KW-1185">Reference proteome</keyword>
<reference evidence="4 5" key="1">
    <citation type="submission" date="2020-02" db="EMBL/GenBank/DDBJ databases">
        <title>Complete genome of Muricauda sp. 501str8.</title>
        <authorList>
            <person name="Dong B."/>
            <person name="Zhu S."/>
            <person name="Yang J."/>
            <person name="Chen J."/>
        </authorList>
    </citation>
    <scope>NUCLEOTIDE SEQUENCE [LARGE SCALE GENOMIC DNA]</scope>
    <source>
        <strain evidence="4 5">501str8</strain>
    </source>
</reference>
<dbReference type="InterPro" id="IPR011006">
    <property type="entry name" value="CheY-like_superfamily"/>
</dbReference>
<protein>
    <submittedName>
        <fullName evidence="4">Response regulator transcription factor</fullName>
    </submittedName>
</protein>
<dbReference type="PANTHER" id="PTHR37299">
    <property type="entry name" value="TRANSCRIPTIONAL REGULATOR-RELATED"/>
    <property type="match status" value="1"/>
</dbReference>
<dbReference type="InterPro" id="IPR046947">
    <property type="entry name" value="LytR-like"/>
</dbReference>
<organism evidence="4 5">
    <name type="scientific">Flagellimonas oceani</name>
    <dbReference type="NCBI Taxonomy" id="2698672"/>
    <lineage>
        <taxon>Bacteria</taxon>
        <taxon>Pseudomonadati</taxon>
        <taxon>Bacteroidota</taxon>
        <taxon>Flavobacteriia</taxon>
        <taxon>Flavobacteriales</taxon>
        <taxon>Flavobacteriaceae</taxon>
        <taxon>Flagellimonas</taxon>
    </lineage>
</organism>
<dbReference type="AlphaFoldDB" id="A0A6G7J0H5"/>